<organism evidence="3 4">
    <name type="scientific">Mollisia scopiformis</name>
    <name type="common">Conifer needle endophyte fungus</name>
    <name type="synonym">Phialocephala scopiformis</name>
    <dbReference type="NCBI Taxonomy" id="149040"/>
    <lineage>
        <taxon>Eukaryota</taxon>
        <taxon>Fungi</taxon>
        <taxon>Dikarya</taxon>
        <taxon>Ascomycota</taxon>
        <taxon>Pezizomycotina</taxon>
        <taxon>Leotiomycetes</taxon>
        <taxon>Helotiales</taxon>
        <taxon>Mollisiaceae</taxon>
        <taxon>Mollisia</taxon>
    </lineage>
</organism>
<feature type="region of interest" description="Disordered" evidence="1">
    <location>
        <begin position="288"/>
        <end position="309"/>
    </location>
</feature>
<dbReference type="InParanoid" id="A0A194XMX6"/>
<evidence type="ECO:0000256" key="1">
    <source>
        <dbReference type="SAM" id="MobiDB-lite"/>
    </source>
</evidence>
<gene>
    <name evidence="3" type="ORF">LY89DRAFT_577416</name>
</gene>
<reference evidence="3 4" key="1">
    <citation type="submission" date="2015-10" db="EMBL/GenBank/DDBJ databases">
        <title>Full genome of DAOMC 229536 Phialocephala scopiformis, a fungal endophyte of spruce producing the potent anti-insectan compound rugulosin.</title>
        <authorList>
            <consortium name="DOE Joint Genome Institute"/>
            <person name="Walker A.K."/>
            <person name="Frasz S.L."/>
            <person name="Seifert K.A."/>
            <person name="Miller J.D."/>
            <person name="Mondo S.J."/>
            <person name="Labutti K."/>
            <person name="Lipzen A."/>
            <person name="Dockter R."/>
            <person name="Kennedy M."/>
            <person name="Grigoriev I.V."/>
            <person name="Spatafora J.W."/>
        </authorList>
    </citation>
    <scope>NUCLEOTIDE SEQUENCE [LARGE SCALE GENOMIC DNA]</scope>
    <source>
        <strain evidence="3 4">CBS 120377</strain>
    </source>
</reference>
<sequence>MPSLKQLLCVAPALLAVAYSQGVILSAQGTKGSVASLPLQVSLTQSDANIINSQEIAENAVNECGRTLLAGNIDIGENTEDQLLNKTVTSVTKGSTVSVTLNQVNADGAGPYTCDLDPTGNADGTSGQLNLTMTEKDAGDGTTTLTLTMPSDLACIGSSAGNVCTVRCFNTAAAGPFGGCFAVQQTDTTASVNQAATITTAQTLEGIQAQIEVNQKDLGAAIKANAEAATTSEQGVDAVNEILSIDSTASATAGAAEATSAANAKAAGSTTSATSAKASKAAAAAAAKAKGAKDGNGKNGRRGARVFIS</sequence>
<feature type="chain" id="PRO_5008268422" description="GEgh 16 protein" evidence="2">
    <location>
        <begin position="23"/>
        <end position="309"/>
    </location>
</feature>
<dbReference type="OrthoDB" id="3241054at2759"/>
<dbReference type="Proteomes" id="UP000070700">
    <property type="component" value="Unassembled WGS sequence"/>
</dbReference>
<feature type="compositionally biased region" description="Basic residues" evidence="1">
    <location>
        <begin position="299"/>
        <end position="309"/>
    </location>
</feature>
<dbReference type="InterPro" id="IPR021476">
    <property type="entry name" value="Egh16-like"/>
</dbReference>
<keyword evidence="2" id="KW-0732">Signal</keyword>
<dbReference type="KEGG" id="psco:LY89DRAFT_577416"/>
<evidence type="ECO:0000256" key="2">
    <source>
        <dbReference type="SAM" id="SignalP"/>
    </source>
</evidence>
<dbReference type="STRING" id="149040.A0A194XMX6"/>
<name>A0A194XMX6_MOLSC</name>
<dbReference type="Pfam" id="PF11327">
    <property type="entry name" value="Egh16-like"/>
    <property type="match status" value="1"/>
</dbReference>
<keyword evidence="4" id="KW-1185">Reference proteome</keyword>
<evidence type="ECO:0000313" key="3">
    <source>
        <dbReference type="EMBL" id="KUJ21439.1"/>
    </source>
</evidence>
<proteinExistence type="predicted"/>
<evidence type="ECO:0008006" key="5">
    <source>
        <dbReference type="Google" id="ProtNLM"/>
    </source>
</evidence>
<dbReference type="EMBL" id="KQ947408">
    <property type="protein sequence ID" value="KUJ21439.1"/>
    <property type="molecule type" value="Genomic_DNA"/>
</dbReference>
<dbReference type="PANTHER" id="PTHR34618">
    <property type="entry name" value="SURFACE PROTEIN MAS1, PUTATIVE-RELATED"/>
    <property type="match status" value="1"/>
</dbReference>
<evidence type="ECO:0000313" key="4">
    <source>
        <dbReference type="Proteomes" id="UP000070700"/>
    </source>
</evidence>
<feature type="signal peptide" evidence="2">
    <location>
        <begin position="1"/>
        <end position="22"/>
    </location>
</feature>
<protein>
    <recommendedName>
        <fullName evidence="5">GEgh 16 protein</fullName>
    </recommendedName>
</protein>
<dbReference type="PANTHER" id="PTHR34618:SF3">
    <property type="entry name" value="GEGH 16 PROTEIN"/>
    <property type="match status" value="1"/>
</dbReference>
<dbReference type="AlphaFoldDB" id="A0A194XMX6"/>
<dbReference type="GeneID" id="28818617"/>
<dbReference type="RefSeq" id="XP_018075794.1">
    <property type="nucleotide sequence ID" value="XM_018208891.1"/>
</dbReference>
<accession>A0A194XMX6</accession>